<dbReference type="PROSITE" id="PS00108">
    <property type="entry name" value="PROTEIN_KINASE_ST"/>
    <property type="match status" value="1"/>
</dbReference>
<accession>A0A7J7LHK1</accession>
<keyword evidence="4" id="KW-1185">Reference proteome</keyword>
<dbReference type="OrthoDB" id="4062651at2759"/>
<dbReference type="PANTHER" id="PTHR47976:SF116">
    <property type="entry name" value="RECEPTOR-LIKE SERINE_THREONINE-PROTEIN KINASE"/>
    <property type="match status" value="1"/>
</dbReference>
<dbReference type="GO" id="GO:0005524">
    <property type="term" value="F:ATP binding"/>
    <property type="evidence" value="ECO:0007669"/>
    <property type="project" value="InterPro"/>
</dbReference>
<dbReference type="GO" id="GO:0004672">
    <property type="term" value="F:protein kinase activity"/>
    <property type="evidence" value="ECO:0007669"/>
    <property type="project" value="InterPro"/>
</dbReference>
<name>A0A7J7LHK1_9MAGN</name>
<gene>
    <name evidence="3" type="ORF">GIB67_037031</name>
</gene>
<dbReference type="InterPro" id="IPR000719">
    <property type="entry name" value="Prot_kinase_dom"/>
</dbReference>
<evidence type="ECO:0000256" key="1">
    <source>
        <dbReference type="ARBA" id="ARBA00022729"/>
    </source>
</evidence>
<feature type="domain" description="Protein kinase" evidence="2">
    <location>
        <begin position="1"/>
        <end position="112"/>
    </location>
</feature>
<evidence type="ECO:0000259" key="2">
    <source>
        <dbReference type="PROSITE" id="PS50011"/>
    </source>
</evidence>
<protein>
    <recommendedName>
        <fullName evidence="2">Protein kinase domain-containing protein</fullName>
    </recommendedName>
</protein>
<dbReference type="InterPro" id="IPR011009">
    <property type="entry name" value="Kinase-like_dom_sf"/>
</dbReference>
<reference evidence="3 4" key="1">
    <citation type="journal article" date="2020" name="IScience">
        <title>Genome Sequencing of the Endangered Kingdonia uniflora (Circaeasteraceae, Ranunculales) Reveals Potential Mechanisms of Evolutionary Specialization.</title>
        <authorList>
            <person name="Sun Y."/>
            <person name="Deng T."/>
            <person name="Zhang A."/>
            <person name="Moore M.J."/>
            <person name="Landis J.B."/>
            <person name="Lin N."/>
            <person name="Zhang H."/>
            <person name="Zhang X."/>
            <person name="Huang J."/>
            <person name="Zhang X."/>
            <person name="Sun H."/>
            <person name="Wang H."/>
        </authorList>
    </citation>
    <scope>NUCLEOTIDE SEQUENCE [LARGE SCALE GENOMIC DNA]</scope>
    <source>
        <strain evidence="3">TB1705</strain>
        <tissue evidence="3">Leaf</tissue>
    </source>
</reference>
<dbReference type="Pfam" id="PF00069">
    <property type="entry name" value="Pkinase"/>
    <property type="match status" value="1"/>
</dbReference>
<dbReference type="Gene3D" id="1.10.510.10">
    <property type="entry name" value="Transferase(Phosphotransferase) domain 1"/>
    <property type="match status" value="1"/>
</dbReference>
<sequence length="112" mass="12753">MSFGSLDIHLFGKNSKTLEWKMRYKIALRTARGLAYLHEECRNYIIHCDIKPENILLDIGFCPKVADFGLAKLFGHDFSRVLTTIRGTRGYLVPEWISGVAITSKADFIAME</sequence>
<dbReference type="InterPro" id="IPR008271">
    <property type="entry name" value="Ser/Thr_kinase_AS"/>
</dbReference>
<comment type="caution">
    <text evidence="3">The sequence shown here is derived from an EMBL/GenBank/DDBJ whole genome shotgun (WGS) entry which is preliminary data.</text>
</comment>
<proteinExistence type="predicted"/>
<dbReference type="Proteomes" id="UP000541444">
    <property type="component" value="Unassembled WGS sequence"/>
</dbReference>
<dbReference type="FunFam" id="1.10.510.10:FF:001424">
    <property type="entry name" value="Protein kinase superfamily protein"/>
    <property type="match status" value="1"/>
</dbReference>
<dbReference type="EMBL" id="JACGCM010002279">
    <property type="protein sequence ID" value="KAF6142113.1"/>
    <property type="molecule type" value="Genomic_DNA"/>
</dbReference>
<evidence type="ECO:0000313" key="4">
    <source>
        <dbReference type="Proteomes" id="UP000541444"/>
    </source>
</evidence>
<organism evidence="3 4">
    <name type="scientific">Kingdonia uniflora</name>
    <dbReference type="NCBI Taxonomy" id="39325"/>
    <lineage>
        <taxon>Eukaryota</taxon>
        <taxon>Viridiplantae</taxon>
        <taxon>Streptophyta</taxon>
        <taxon>Embryophyta</taxon>
        <taxon>Tracheophyta</taxon>
        <taxon>Spermatophyta</taxon>
        <taxon>Magnoliopsida</taxon>
        <taxon>Ranunculales</taxon>
        <taxon>Circaeasteraceae</taxon>
        <taxon>Kingdonia</taxon>
    </lineage>
</organism>
<keyword evidence="1" id="KW-0732">Signal</keyword>
<dbReference type="SUPFAM" id="SSF56112">
    <property type="entry name" value="Protein kinase-like (PK-like)"/>
    <property type="match status" value="1"/>
</dbReference>
<dbReference type="AlphaFoldDB" id="A0A7J7LHK1"/>
<dbReference type="PANTHER" id="PTHR47976">
    <property type="entry name" value="G-TYPE LECTIN S-RECEPTOR-LIKE SERINE/THREONINE-PROTEIN KINASE SD2-5"/>
    <property type="match status" value="1"/>
</dbReference>
<dbReference type="PROSITE" id="PS50011">
    <property type="entry name" value="PROTEIN_KINASE_DOM"/>
    <property type="match status" value="1"/>
</dbReference>
<dbReference type="InterPro" id="IPR051343">
    <property type="entry name" value="G-type_lectin_kinases/EP1-like"/>
</dbReference>
<evidence type="ECO:0000313" key="3">
    <source>
        <dbReference type="EMBL" id="KAF6142113.1"/>
    </source>
</evidence>